<feature type="transmembrane region" description="Helical" evidence="5">
    <location>
        <begin position="64"/>
        <end position="84"/>
    </location>
</feature>
<name>A0ABX1Y2M6_9BACL</name>
<organism evidence="7 8">
    <name type="scientific">Paenibacillus phytorum</name>
    <dbReference type="NCBI Taxonomy" id="2654977"/>
    <lineage>
        <taxon>Bacteria</taxon>
        <taxon>Bacillati</taxon>
        <taxon>Bacillota</taxon>
        <taxon>Bacilli</taxon>
        <taxon>Bacillales</taxon>
        <taxon>Paenibacillaceae</taxon>
        <taxon>Paenibacillus</taxon>
    </lineage>
</organism>
<comment type="similarity">
    <text evidence="5">Belongs to the ABC-2 integral membrane protein family.</text>
</comment>
<keyword evidence="5" id="KW-1003">Cell membrane</keyword>
<evidence type="ECO:0000259" key="6">
    <source>
        <dbReference type="PROSITE" id="PS51012"/>
    </source>
</evidence>
<dbReference type="InterPro" id="IPR013525">
    <property type="entry name" value="ABC2_TM"/>
</dbReference>
<feature type="transmembrane region" description="Helical" evidence="5">
    <location>
        <begin position="229"/>
        <end position="251"/>
    </location>
</feature>
<dbReference type="PROSITE" id="PS51012">
    <property type="entry name" value="ABC_TM2"/>
    <property type="match status" value="1"/>
</dbReference>
<evidence type="ECO:0000256" key="1">
    <source>
        <dbReference type="ARBA" id="ARBA00004141"/>
    </source>
</evidence>
<dbReference type="InterPro" id="IPR051784">
    <property type="entry name" value="Nod_factor_ABC_transporter"/>
</dbReference>
<feature type="domain" description="ABC transmembrane type-2" evidence="6">
    <location>
        <begin position="28"/>
        <end position="254"/>
    </location>
</feature>
<comment type="subcellular location">
    <subcellularLocation>
        <location evidence="5">Cell membrane</location>
        <topology evidence="5">Multi-pass membrane protein</topology>
    </subcellularLocation>
    <subcellularLocation>
        <location evidence="1">Membrane</location>
        <topology evidence="1">Multi-pass membrane protein</topology>
    </subcellularLocation>
</comment>
<sequence length="260" mass="28652">METAKNHFFTDISVMLGRSMRHIFRSMDTIITVCITPIAMMLLFVYVLGGAIQTGTDNYVNYLLPGILLMAIASGIAYTAYRLFMDKQRGIFERFHTMPISRSALLWGHVLTSLVSNAISLIVIILVALIMGFRSSAGILPWLAVAGILALFTLALTWVAAISGLSAKTIEGASAFSYPLIFLPFISSAFVPTESMPSIVRAFAENQPVTSIVNAIRALLADQPVGNDIWIALAWCVGILLVAYFFAMRVYKKRVYKKRV</sequence>
<dbReference type="PANTHER" id="PTHR43229:SF2">
    <property type="entry name" value="NODULATION PROTEIN J"/>
    <property type="match status" value="1"/>
</dbReference>
<protein>
    <recommendedName>
        <fullName evidence="5">Transport permease protein</fullName>
    </recommendedName>
</protein>
<feature type="transmembrane region" description="Helical" evidence="5">
    <location>
        <begin position="173"/>
        <end position="191"/>
    </location>
</feature>
<proteinExistence type="inferred from homology"/>
<reference evidence="7 8" key="1">
    <citation type="submission" date="2019-10" db="EMBL/GenBank/DDBJ databases">
        <title>Description of Paenibacillus terrestris sp. nov.</title>
        <authorList>
            <person name="Carlier A."/>
            <person name="Qi S."/>
        </authorList>
    </citation>
    <scope>NUCLEOTIDE SEQUENCE [LARGE SCALE GENOMIC DNA]</scope>
    <source>
        <strain evidence="7 8">LMG 31458</strain>
    </source>
</reference>
<feature type="transmembrane region" description="Helical" evidence="5">
    <location>
        <begin position="30"/>
        <end position="52"/>
    </location>
</feature>
<dbReference type="Pfam" id="PF01061">
    <property type="entry name" value="ABC2_membrane"/>
    <property type="match status" value="1"/>
</dbReference>
<evidence type="ECO:0000256" key="4">
    <source>
        <dbReference type="ARBA" id="ARBA00023136"/>
    </source>
</evidence>
<feature type="transmembrane region" description="Helical" evidence="5">
    <location>
        <begin position="105"/>
        <end position="133"/>
    </location>
</feature>
<dbReference type="InterPro" id="IPR000412">
    <property type="entry name" value="ABC_2_transport"/>
</dbReference>
<feature type="transmembrane region" description="Helical" evidence="5">
    <location>
        <begin position="139"/>
        <end position="161"/>
    </location>
</feature>
<dbReference type="EMBL" id="WHOA01000164">
    <property type="protein sequence ID" value="NOU74356.1"/>
    <property type="molecule type" value="Genomic_DNA"/>
</dbReference>
<dbReference type="RefSeq" id="WP_171645751.1">
    <property type="nucleotide sequence ID" value="NZ_WHOA01000164.1"/>
</dbReference>
<gene>
    <name evidence="7" type="ORF">GC098_23660</name>
</gene>
<comment type="caution">
    <text evidence="7">The sequence shown here is derived from an EMBL/GenBank/DDBJ whole genome shotgun (WGS) entry which is preliminary data.</text>
</comment>
<keyword evidence="8" id="KW-1185">Reference proteome</keyword>
<keyword evidence="3 5" id="KW-1133">Transmembrane helix</keyword>
<dbReference type="PIRSF" id="PIRSF006648">
    <property type="entry name" value="DrrB"/>
    <property type="match status" value="1"/>
</dbReference>
<dbReference type="InterPro" id="IPR047817">
    <property type="entry name" value="ABC2_TM_bact-type"/>
</dbReference>
<evidence type="ECO:0000313" key="8">
    <source>
        <dbReference type="Proteomes" id="UP000616779"/>
    </source>
</evidence>
<evidence type="ECO:0000256" key="3">
    <source>
        <dbReference type="ARBA" id="ARBA00022989"/>
    </source>
</evidence>
<evidence type="ECO:0000256" key="5">
    <source>
        <dbReference type="RuleBase" id="RU361157"/>
    </source>
</evidence>
<evidence type="ECO:0000313" key="7">
    <source>
        <dbReference type="EMBL" id="NOU74356.1"/>
    </source>
</evidence>
<keyword evidence="5" id="KW-0813">Transport</keyword>
<dbReference type="PANTHER" id="PTHR43229">
    <property type="entry name" value="NODULATION PROTEIN J"/>
    <property type="match status" value="1"/>
</dbReference>
<accession>A0ABX1Y2M6</accession>
<dbReference type="Proteomes" id="UP000616779">
    <property type="component" value="Unassembled WGS sequence"/>
</dbReference>
<keyword evidence="2 5" id="KW-0812">Transmembrane</keyword>
<keyword evidence="4 5" id="KW-0472">Membrane</keyword>
<evidence type="ECO:0000256" key="2">
    <source>
        <dbReference type="ARBA" id="ARBA00022692"/>
    </source>
</evidence>